<dbReference type="Proteomes" id="UP000275267">
    <property type="component" value="Unassembled WGS sequence"/>
</dbReference>
<comment type="caution">
    <text evidence="2">The sequence shown here is derived from an EMBL/GenBank/DDBJ whole genome shotgun (WGS) entry which is preliminary data.</text>
</comment>
<evidence type="ECO:0000313" key="3">
    <source>
        <dbReference type="Proteomes" id="UP000275267"/>
    </source>
</evidence>
<keyword evidence="3" id="KW-1185">Reference proteome</keyword>
<dbReference type="AlphaFoldDB" id="A0A3L6TLL7"/>
<feature type="compositionally biased region" description="Pro residues" evidence="1">
    <location>
        <begin position="170"/>
        <end position="181"/>
    </location>
</feature>
<feature type="region of interest" description="Disordered" evidence="1">
    <location>
        <begin position="150"/>
        <end position="191"/>
    </location>
</feature>
<proteinExistence type="predicted"/>
<sequence length="235" mass="26049">MHPYGVTIPIWWLGNRTVVTVPYPFPIIVEYSSPEIPYCSLNLTPPSRGEETSQRPGSHTSASLLWPRTATGRRKGTHTYQPASSHHRQARPPAGTKVHHPHGWESTTTTGKRRARRPYHKIPSGFYPRSAIPRLPCRVFSPRLRHYPWPIPPRCPPPPSPSPARWRPGGPSPPLSAPGPGPSAAAGRSTGCELGWGRTIRRTWPYPWDQPLDLTSGFGKHAGYLSIAAEMLGLH</sequence>
<feature type="region of interest" description="Disordered" evidence="1">
    <location>
        <begin position="45"/>
        <end position="123"/>
    </location>
</feature>
<feature type="compositionally biased region" description="Basic residues" evidence="1">
    <location>
        <begin position="111"/>
        <end position="120"/>
    </location>
</feature>
<protein>
    <submittedName>
        <fullName evidence="2">Uncharacterized protein</fullName>
    </submittedName>
</protein>
<gene>
    <name evidence="2" type="ORF">C2845_PM01G03390</name>
</gene>
<evidence type="ECO:0000256" key="1">
    <source>
        <dbReference type="SAM" id="MobiDB-lite"/>
    </source>
</evidence>
<feature type="compositionally biased region" description="Pro residues" evidence="1">
    <location>
        <begin position="150"/>
        <end position="162"/>
    </location>
</feature>
<feature type="compositionally biased region" description="Polar residues" evidence="1">
    <location>
        <begin position="54"/>
        <end position="63"/>
    </location>
</feature>
<organism evidence="2 3">
    <name type="scientific">Panicum miliaceum</name>
    <name type="common">Proso millet</name>
    <name type="synonym">Broomcorn millet</name>
    <dbReference type="NCBI Taxonomy" id="4540"/>
    <lineage>
        <taxon>Eukaryota</taxon>
        <taxon>Viridiplantae</taxon>
        <taxon>Streptophyta</taxon>
        <taxon>Embryophyta</taxon>
        <taxon>Tracheophyta</taxon>
        <taxon>Spermatophyta</taxon>
        <taxon>Magnoliopsida</taxon>
        <taxon>Liliopsida</taxon>
        <taxon>Poales</taxon>
        <taxon>Poaceae</taxon>
        <taxon>PACMAD clade</taxon>
        <taxon>Panicoideae</taxon>
        <taxon>Panicodae</taxon>
        <taxon>Paniceae</taxon>
        <taxon>Panicinae</taxon>
        <taxon>Panicum</taxon>
        <taxon>Panicum sect. Panicum</taxon>
    </lineage>
</organism>
<dbReference type="EMBL" id="PQIB02000001">
    <property type="protein sequence ID" value="RLN40028.1"/>
    <property type="molecule type" value="Genomic_DNA"/>
</dbReference>
<accession>A0A3L6TLL7</accession>
<evidence type="ECO:0000313" key="2">
    <source>
        <dbReference type="EMBL" id="RLN40028.1"/>
    </source>
</evidence>
<name>A0A3L6TLL7_PANMI</name>
<reference evidence="3" key="1">
    <citation type="journal article" date="2019" name="Nat. Commun.">
        <title>The genome of broomcorn millet.</title>
        <authorList>
            <person name="Zou C."/>
            <person name="Miki D."/>
            <person name="Li D."/>
            <person name="Tang Q."/>
            <person name="Xiao L."/>
            <person name="Rajput S."/>
            <person name="Deng P."/>
            <person name="Jia W."/>
            <person name="Huang R."/>
            <person name="Zhang M."/>
            <person name="Sun Y."/>
            <person name="Hu J."/>
            <person name="Fu X."/>
            <person name="Schnable P.S."/>
            <person name="Li F."/>
            <person name="Zhang H."/>
            <person name="Feng B."/>
            <person name="Zhu X."/>
            <person name="Liu R."/>
            <person name="Schnable J.C."/>
            <person name="Zhu J.-K."/>
            <person name="Zhang H."/>
        </authorList>
    </citation>
    <scope>NUCLEOTIDE SEQUENCE [LARGE SCALE GENOMIC DNA]</scope>
</reference>